<evidence type="ECO:0000313" key="3">
    <source>
        <dbReference type="Proteomes" id="UP000182360"/>
    </source>
</evidence>
<organism evidence="2 3">
    <name type="scientific">Treponema bryantii</name>
    <dbReference type="NCBI Taxonomy" id="163"/>
    <lineage>
        <taxon>Bacteria</taxon>
        <taxon>Pseudomonadati</taxon>
        <taxon>Spirochaetota</taxon>
        <taxon>Spirochaetia</taxon>
        <taxon>Spirochaetales</taxon>
        <taxon>Treponemataceae</taxon>
        <taxon>Treponema</taxon>
    </lineage>
</organism>
<dbReference type="SUPFAM" id="SSF52777">
    <property type="entry name" value="CoA-dependent acyltransferases"/>
    <property type="match status" value="1"/>
</dbReference>
<dbReference type="Proteomes" id="UP000182360">
    <property type="component" value="Unassembled WGS sequence"/>
</dbReference>
<protein>
    <submittedName>
        <fullName evidence="2">2-oxoacid dehydrogenases acyltransferase (Catalytic domain)</fullName>
    </submittedName>
</protein>
<keyword evidence="3" id="KW-1185">Reference proteome</keyword>
<name>A0A1H9HMH9_9SPIR</name>
<dbReference type="InterPro" id="IPR001078">
    <property type="entry name" value="2-oxoacid_DH_actylTfrase"/>
</dbReference>
<evidence type="ECO:0000259" key="1">
    <source>
        <dbReference type="Pfam" id="PF00198"/>
    </source>
</evidence>
<gene>
    <name evidence="2" type="ORF">SAMN04487977_10772</name>
</gene>
<keyword evidence="2" id="KW-0808">Transferase</keyword>
<dbReference type="InterPro" id="IPR023213">
    <property type="entry name" value="CAT-like_dom_sf"/>
</dbReference>
<feature type="domain" description="2-oxoacid dehydrogenase acyltransferase catalytic" evidence="1">
    <location>
        <begin position="197"/>
        <end position="282"/>
    </location>
</feature>
<dbReference type="Pfam" id="PF00198">
    <property type="entry name" value="2-oxoacid_dh"/>
    <property type="match status" value="1"/>
</dbReference>
<dbReference type="Gene3D" id="3.30.559.10">
    <property type="entry name" value="Chloramphenicol acetyltransferase-like domain"/>
    <property type="match status" value="1"/>
</dbReference>
<dbReference type="EMBL" id="FOFU01000007">
    <property type="protein sequence ID" value="SEQ63525.1"/>
    <property type="molecule type" value="Genomic_DNA"/>
</dbReference>
<sequence length="294" mass="34459">MPYKRRRGDRKDGRLIRSMEPMSIFALYVMETRNDANNYISDGVELDAIESYIHKKRQEGFDGFNVMYVFAAAYVRTVSQKPGINRFVNGYRVYARNNIEVSMAVKKALTMNAPETMIKFFFKPEDTINDVYKQMHDKITEYQQQTDPEDASDMDKFLRLIFKLPRWILRLMMKFLYHLDYNGHIPQSLLDMSPFHGSLVMSSMGSLGIPSVFHHLYNFGNVPMIITFATNRHENVIKRDGTITKKHFLDYVITTDDRICDGQYYSEALHELHKYLKNPELLEQPPKQVVEDIP</sequence>
<reference evidence="2 3" key="1">
    <citation type="submission" date="2016-10" db="EMBL/GenBank/DDBJ databases">
        <authorList>
            <person name="de Groot N.N."/>
        </authorList>
    </citation>
    <scope>NUCLEOTIDE SEQUENCE [LARGE SCALE GENOMIC DNA]</scope>
    <source>
        <strain evidence="2 3">B25</strain>
    </source>
</reference>
<dbReference type="GO" id="GO:0016746">
    <property type="term" value="F:acyltransferase activity"/>
    <property type="evidence" value="ECO:0007669"/>
    <property type="project" value="UniProtKB-KW"/>
</dbReference>
<proteinExistence type="predicted"/>
<evidence type="ECO:0000313" key="2">
    <source>
        <dbReference type="EMBL" id="SEQ63525.1"/>
    </source>
</evidence>
<keyword evidence="2" id="KW-0012">Acyltransferase</keyword>
<dbReference type="RefSeq" id="WP_074644432.1">
    <property type="nucleotide sequence ID" value="NZ_AP025286.1"/>
</dbReference>
<dbReference type="AlphaFoldDB" id="A0A1H9HMH9"/>
<accession>A0A1H9HMH9</accession>